<evidence type="ECO:0000256" key="5">
    <source>
        <dbReference type="ARBA" id="ARBA00023163"/>
    </source>
</evidence>
<keyword evidence="4" id="KW-0238">DNA-binding</keyword>
<dbReference type="SUPFAM" id="SSF63763">
    <property type="entry name" value="SAND domain-like"/>
    <property type="match status" value="1"/>
</dbReference>
<dbReference type="PANTHER" id="PTHR10417">
    <property type="entry name" value="GLUCOCORTICOID MODULATORY ELEMENT-BINDING PROTEIN"/>
    <property type="match status" value="1"/>
</dbReference>
<evidence type="ECO:0000259" key="9">
    <source>
        <dbReference type="PROSITE" id="PS50864"/>
    </source>
</evidence>
<protein>
    <recommendedName>
        <fullName evidence="9">SAND domain-containing protein</fullName>
    </recommendedName>
</protein>
<evidence type="ECO:0000256" key="4">
    <source>
        <dbReference type="ARBA" id="ARBA00023125"/>
    </source>
</evidence>
<reference evidence="10" key="1">
    <citation type="submission" date="2023-07" db="EMBL/GenBank/DDBJ databases">
        <authorList>
            <person name="Stuckert A."/>
        </authorList>
    </citation>
    <scope>NUCLEOTIDE SEQUENCE</scope>
</reference>
<dbReference type="Pfam" id="PF01342">
    <property type="entry name" value="SAND"/>
    <property type="match status" value="1"/>
</dbReference>
<evidence type="ECO:0000256" key="8">
    <source>
        <dbReference type="SAM" id="MobiDB-lite"/>
    </source>
</evidence>
<evidence type="ECO:0000256" key="1">
    <source>
        <dbReference type="ARBA" id="ARBA00022723"/>
    </source>
</evidence>
<feature type="compositionally biased region" description="Polar residues" evidence="8">
    <location>
        <begin position="450"/>
        <end position="460"/>
    </location>
</feature>
<evidence type="ECO:0000256" key="7">
    <source>
        <dbReference type="SAM" id="Coils"/>
    </source>
</evidence>
<dbReference type="InterPro" id="IPR010919">
    <property type="entry name" value="SAND-like_dom_sf"/>
</dbReference>
<dbReference type="SMART" id="SM00258">
    <property type="entry name" value="SAND"/>
    <property type="match status" value="1"/>
</dbReference>
<dbReference type="InterPro" id="IPR000770">
    <property type="entry name" value="SAND_dom"/>
</dbReference>
<dbReference type="PROSITE" id="PS50864">
    <property type="entry name" value="SAND"/>
    <property type="match status" value="1"/>
</dbReference>
<accession>A0ABN9L208</accession>
<evidence type="ECO:0000256" key="2">
    <source>
        <dbReference type="ARBA" id="ARBA00022833"/>
    </source>
</evidence>
<evidence type="ECO:0000256" key="6">
    <source>
        <dbReference type="ARBA" id="ARBA00023242"/>
    </source>
</evidence>
<comment type="caution">
    <text evidence="10">The sequence shown here is derived from an EMBL/GenBank/DDBJ whole genome shotgun (WGS) entry which is preliminary data.</text>
</comment>
<keyword evidence="3" id="KW-0805">Transcription regulation</keyword>
<dbReference type="EMBL" id="CAUEEQ010007554">
    <property type="protein sequence ID" value="CAJ0931203.1"/>
    <property type="molecule type" value="Genomic_DNA"/>
</dbReference>
<keyword evidence="7" id="KW-0175">Coiled coil</keyword>
<feature type="domain" description="SAND" evidence="9">
    <location>
        <begin position="157"/>
        <end position="239"/>
    </location>
</feature>
<dbReference type="Proteomes" id="UP001176940">
    <property type="component" value="Unassembled WGS sequence"/>
</dbReference>
<dbReference type="Gene3D" id="3.10.390.10">
    <property type="entry name" value="SAND domain-like"/>
    <property type="match status" value="1"/>
</dbReference>
<evidence type="ECO:0000256" key="3">
    <source>
        <dbReference type="ARBA" id="ARBA00023015"/>
    </source>
</evidence>
<name>A0ABN9L208_9NEOB</name>
<proteinExistence type="predicted"/>
<keyword evidence="11" id="KW-1185">Reference proteome</keyword>
<keyword evidence="5" id="KW-0804">Transcription</keyword>
<feature type="region of interest" description="Disordered" evidence="8">
    <location>
        <begin position="427"/>
        <end position="460"/>
    </location>
</feature>
<keyword evidence="2" id="KW-0862">Zinc</keyword>
<evidence type="ECO:0000313" key="10">
    <source>
        <dbReference type="EMBL" id="CAJ0931203.1"/>
    </source>
</evidence>
<gene>
    <name evidence="10" type="ORF">RIMI_LOCUS4634830</name>
</gene>
<sequence length="611" mass="66047">MFTVVTGIVGRWRAVCVTALQRPNSDAAAIRIVVGIAAASLNVKGPLDESSVRVFPEMATPDVSVHVEEVVVVTTPDHIMNGSGMEEVKAVLVTTNSPIWNGQELRLPWVGSSDVSAPGVFRTLGEEALESENVVDAAAFSASTELKEAVLVKMGDEEEEALEAEIAYPITCGESKANLLWRKFVCPGINVKCVQYNEHLISPKEFVHLAGKSTLKDWKRAIRMNGVMLRKIMDSGELDFYQHSKVCSNTCRSTKIDVMGSRVSLCSQVSTEYIPITTASGENFAVNGNPTTITIETCENSGEWGSTIADDTLGFWQGLRDAGLLGEVIQEFHQELLETMKGMKERLQMPPIQLQDAMLLNNIVQNFGMLDLIKKVLAGHKSQMDRSREQYTRDLAALEQQCDEHRRRAKELKHKSQHLNNVLMTLTPVNVPPPAKRPRLTRATSGPAAISSQVSPPPTQITLPQGMSLSQLTGLPFSKVLSTSIPSSSSSTVINKNSISQANSPSSPVLGGYTIVTPSGNNFPGTLEIHPDSSNLTVLSTAAMQDSNTVLKVVSPIQLLTLQGLGATIQNLAQLAPAGSTIVALPCESGDGEEEHTTIEVTSLAEDQELK</sequence>
<feature type="coiled-coil region" evidence="7">
    <location>
        <begin position="381"/>
        <end position="422"/>
    </location>
</feature>
<dbReference type="PANTHER" id="PTHR10417:SF2">
    <property type="entry name" value="GLUCOCORTICOID MODULATORY ELEMENT-BINDING PROTEIN 2"/>
    <property type="match status" value="1"/>
</dbReference>
<organism evidence="10 11">
    <name type="scientific">Ranitomeya imitator</name>
    <name type="common">mimic poison frog</name>
    <dbReference type="NCBI Taxonomy" id="111125"/>
    <lineage>
        <taxon>Eukaryota</taxon>
        <taxon>Metazoa</taxon>
        <taxon>Chordata</taxon>
        <taxon>Craniata</taxon>
        <taxon>Vertebrata</taxon>
        <taxon>Euteleostomi</taxon>
        <taxon>Amphibia</taxon>
        <taxon>Batrachia</taxon>
        <taxon>Anura</taxon>
        <taxon>Neobatrachia</taxon>
        <taxon>Hyloidea</taxon>
        <taxon>Dendrobatidae</taxon>
        <taxon>Dendrobatinae</taxon>
        <taxon>Ranitomeya</taxon>
    </lineage>
</organism>
<evidence type="ECO:0000313" key="11">
    <source>
        <dbReference type="Proteomes" id="UP001176940"/>
    </source>
</evidence>
<keyword evidence="6" id="KW-0539">Nucleus</keyword>
<keyword evidence="1" id="KW-0479">Metal-binding</keyword>
<dbReference type="InterPro" id="IPR059099">
    <property type="entry name" value="GMEB1/2/Spe-44_dom"/>
</dbReference>
<dbReference type="Pfam" id="PF25892">
    <property type="entry name" value="Spe-44"/>
    <property type="match status" value="1"/>
</dbReference>